<evidence type="ECO:0000313" key="2">
    <source>
        <dbReference type="EMBL" id="RBW70178.1"/>
    </source>
</evidence>
<dbReference type="EMBL" id="QOCW01000006">
    <property type="protein sequence ID" value="RBW70178.1"/>
    <property type="molecule type" value="Genomic_DNA"/>
</dbReference>
<dbReference type="RefSeq" id="WP_113805492.1">
    <property type="nucleotide sequence ID" value="NZ_QOCW01000006.1"/>
</dbReference>
<dbReference type="Proteomes" id="UP000253314">
    <property type="component" value="Unassembled WGS sequence"/>
</dbReference>
<comment type="caution">
    <text evidence="2">The sequence shown here is derived from an EMBL/GenBank/DDBJ whole genome shotgun (WGS) entry which is preliminary data.</text>
</comment>
<organism evidence="2 3">
    <name type="scientific">Bacillus taeanensis</name>
    <dbReference type="NCBI Taxonomy" id="273032"/>
    <lineage>
        <taxon>Bacteria</taxon>
        <taxon>Bacillati</taxon>
        <taxon>Bacillota</taxon>
        <taxon>Bacilli</taxon>
        <taxon>Bacillales</taxon>
        <taxon>Bacillaceae</taxon>
        <taxon>Bacillus</taxon>
    </lineage>
</organism>
<accession>A0A366XX82</accession>
<keyword evidence="1" id="KW-1133">Transmembrane helix</keyword>
<protein>
    <submittedName>
        <fullName evidence="2">Uncharacterized protein</fullName>
    </submittedName>
</protein>
<feature type="transmembrane region" description="Helical" evidence="1">
    <location>
        <begin position="66"/>
        <end position="86"/>
    </location>
</feature>
<proteinExistence type="predicted"/>
<keyword evidence="1" id="KW-0812">Transmembrane</keyword>
<dbReference type="AlphaFoldDB" id="A0A366XX82"/>
<reference evidence="2 3" key="1">
    <citation type="submission" date="2018-07" db="EMBL/GenBank/DDBJ databases">
        <title>Lottiidibacillus patelloidae gen. nov., sp. nov., isolated from the intestinal tract of a marine limpet and the reclassification of B. taeanensis BH030017T, B. algicola KMM 3737T and B. hwajinpoensis SW-72T as genus Lottiidibacillus.</title>
        <authorList>
            <person name="Liu R."/>
            <person name="Huang Z."/>
        </authorList>
    </citation>
    <scope>NUCLEOTIDE SEQUENCE [LARGE SCALE GENOMIC DNA]</scope>
    <source>
        <strain evidence="2 3">BH030017</strain>
    </source>
</reference>
<evidence type="ECO:0000313" key="3">
    <source>
        <dbReference type="Proteomes" id="UP000253314"/>
    </source>
</evidence>
<sequence>MSAEHYYGVCNENVGRAVEITCYDGSVHRGIIERVNNESVHLRPIEEGYLNDSNDFGTYLYGFGYGYGYGIALASIAALAFLPFFFW</sequence>
<keyword evidence="3" id="KW-1185">Reference proteome</keyword>
<name>A0A366XX82_9BACI</name>
<dbReference type="OrthoDB" id="2991597at2"/>
<keyword evidence="1" id="KW-0472">Membrane</keyword>
<gene>
    <name evidence="2" type="ORF">DS031_08295</name>
</gene>
<evidence type="ECO:0000256" key="1">
    <source>
        <dbReference type="SAM" id="Phobius"/>
    </source>
</evidence>